<organism evidence="3 4">
    <name type="scientific">Kitasatospora phosalacinea</name>
    <dbReference type="NCBI Taxonomy" id="2065"/>
    <lineage>
        <taxon>Bacteria</taxon>
        <taxon>Bacillati</taxon>
        <taxon>Actinomycetota</taxon>
        <taxon>Actinomycetes</taxon>
        <taxon>Kitasatosporales</taxon>
        <taxon>Streptomycetaceae</taxon>
        <taxon>Kitasatospora</taxon>
    </lineage>
</organism>
<reference evidence="3 4" key="1">
    <citation type="submission" date="2024-09" db="EMBL/GenBank/DDBJ databases">
        <title>The Natural Products Discovery Center: Release of the First 8490 Sequenced Strains for Exploring Actinobacteria Biosynthetic Diversity.</title>
        <authorList>
            <person name="Kalkreuter E."/>
            <person name="Kautsar S.A."/>
            <person name="Yang D."/>
            <person name="Bader C.D."/>
            <person name="Teijaro C.N."/>
            <person name="Fluegel L."/>
            <person name="Davis C.M."/>
            <person name="Simpson J.R."/>
            <person name="Lauterbach L."/>
            <person name="Steele A.D."/>
            <person name="Gui C."/>
            <person name="Meng S."/>
            <person name="Li G."/>
            <person name="Viehrig K."/>
            <person name="Ye F."/>
            <person name="Su P."/>
            <person name="Kiefer A.F."/>
            <person name="Nichols A."/>
            <person name="Cepeda A.J."/>
            <person name="Yan W."/>
            <person name="Fan B."/>
            <person name="Jiang Y."/>
            <person name="Adhikari A."/>
            <person name="Zheng C.-J."/>
            <person name="Schuster L."/>
            <person name="Cowan T.M."/>
            <person name="Smanski M.J."/>
            <person name="Chevrette M.G."/>
            <person name="De Carvalho L.P.S."/>
            <person name="Shen B."/>
        </authorList>
    </citation>
    <scope>NUCLEOTIDE SEQUENCE [LARGE SCALE GENOMIC DNA]</scope>
    <source>
        <strain evidence="3 4">NPDC058753</strain>
    </source>
</reference>
<dbReference type="RefSeq" id="WP_380324816.1">
    <property type="nucleotide sequence ID" value="NZ_JBHYPW010000026.1"/>
</dbReference>
<dbReference type="Gene3D" id="3.90.1140.10">
    <property type="entry name" value="Cyclic phosphodiesterase"/>
    <property type="match status" value="1"/>
</dbReference>
<protein>
    <recommendedName>
        <fullName evidence="2">RNA 2',3'-cyclic phosphodiesterase</fullName>
        <shortName evidence="2">RNA 2',3'-CPDase</shortName>
        <ecNumber evidence="2">3.1.4.58</ecNumber>
    </recommendedName>
</protein>
<keyword evidence="1 2" id="KW-0378">Hydrolase</keyword>
<evidence type="ECO:0000256" key="2">
    <source>
        <dbReference type="HAMAP-Rule" id="MF_01940"/>
    </source>
</evidence>
<comment type="function">
    <text evidence="2">Hydrolyzes RNA 2',3'-cyclic phosphodiester to an RNA 2'-phosphomonoester.</text>
</comment>
<proteinExistence type="inferred from homology"/>
<evidence type="ECO:0000313" key="4">
    <source>
        <dbReference type="Proteomes" id="UP001599542"/>
    </source>
</evidence>
<evidence type="ECO:0000256" key="1">
    <source>
        <dbReference type="ARBA" id="ARBA00022801"/>
    </source>
</evidence>
<dbReference type="InterPro" id="IPR009097">
    <property type="entry name" value="Cyclic_Pdiesterase"/>
</dbReference>
<evidence type="ECO:0000313" key="3">
    <source>
        <dbReference type="EMBL" id="MFE1354911.1"/>
    </source>
</evidence>
<feature type="active site" description="Proton donor" evidence="2">
    <location>
        <position position="55"/>
    </location>
</feature>
<feature type="short sequence motif" description="HXTX 1" evidence="2">
    <location>
        <begin position="55"/>
        <end position="58"/>
    </location>
</feature>
<dbReference type="NCBIfam" id="TIGR02258">
    <property type="entry name" value="2_5_ligase"/>
    <property type="match status" value="1"/>
</dbReference>
<name>A0ABW6GQ90_9ACTN</name>
<sequence length="206" mass="22704">MDEHPPPDGHPAPPTLRVFVALAPPDEAKDELARALRPAYEAHPRLRWNRIEDWHVTLAFLGELPATAVPPLRAALADRAAGRPALRLGLRGSGHFDGRLLWSGIDGDLDGLHRLAADVRALLRTHGLAFRDRPLHPHLTLARARRDDPLGIPASAATLTDFTGRPWWTPRLHLVGSTPVHAPTPLRYRDITSWPLTVPPDRPNSG</sequence>
<dbReference type="Proteomes" id="UP001599542">
    <property type="component" value="Unassembled WGS sequence"/>
</dbReference>
<keyword evidence="4" id="KW-1185">Reference proteome</keyword>
<dbReference type="PANTHER" id="PTHR35561:SF1">
    <property type="entry name" value="RNA 2',3'-CYCLIC PHOSPHODIESTERASE"/>
    <property type="match status" value="1"/>
</dbReference>
<dbReference type="EMBL" id="JBHYPX010000051">
    <property type="protein sequence ID" value="MFE1354911.1"/>
    <property type="molecule type" value="Genomic_DNA"/>
</dbReference>
<dbReference type="SUPFAM" id="SSF55144">
    <property type="entry name" value="LigT-like"/>
    <property type="match status" value="1"/>
</dbReference>
<dbReference type="InterPro" id="IPR004175">
    <property type="entry name" value="RNA_CPDase"/>
</dbReference>
<feature type="active site" description="Proton acceptor" evidence="2">
    <location>
        <position position="138"/>
    </location>
</feature>
<accession>A0ABW6GQ90</accession>
<dbReference type="PANTHER" id="PTHR35561">
    <property type="entry name" value="RNA 2',3'-CYCLIC PHOSPHODIESTERASE"/>
    <property type="match status" value="1"/>
</dbReference>
<dbReference type="EC" id="3.1.4.58" evidence="2"/>
<comment type="similarity">
    <text evidence="2">Belongs to the 2H phosphoesterase superfamily. ThpR family.</text>
</comment>
<dbReference type="HAMAP" id="MF_01940">
    <property type="entry name" value="RNA_CPDase"/>
    <property type="match status" value="1"/>
</dbReference>
<gene>
    <name evidence="3" type="primary">thpR</name>
    <name evidence="3" type="ORF">ACFW6T_23280</name>
</gene>
<comment type="catalytic activity">
    <reaction evidence="2">
        <text>a 3'-end 2',3'-cyclophospho-ribonucleotide-RNA + H2O = a 3'-end 2'-phospho-ribonucleotide-RNA + H(+)</text>
        <dbReference type="Rhea" id="RHEA:11828"/>
        <dbReference type="Rhea" id="RHEA-COMP:10464"/>
        <dbReference type="Rhea" id="RHEA-COMP:17353"/>
        <dbReference type="ChEBI" id="CHEBI:15377"/>
        <dbReference type="ChEBI" id="CHEBI:15378"/>
        <dbReference type="ChEBI" id="CHEBI:83064"/>
        <dbReference type="ChEBI" id="CHEBI:173113"/>
        <dbReference type="EC" id="3.1.4.58"/>
    </reaction>
</comment>
<dbReference type="Pfam" id="PF13563">
    <property type="entry name" value="2_5_RNA_ligase2"/>
    <property type="match status" value="1"/>
</dbReference>
<feature type="short sequence motif" description="HXTX 2" evidence="2">
    <location>
        <begin position="138"/>
        <end position="141"/>
    </location>
</feature>
<comment type="caution">
    <text evidence="3">The sequence shown here is derived from an EMBL/GenBank/DDBJ whole genome shotgun (WGS) entry which is preliminary data.</text>
</comment>